<organism evidence="1 2">
    <name type="scientific">Papaver nudicaule</name>
    <name type="common">Iceland poppy</name>
    <dbReference type="NCBI Taxonomy" id="74823"/>
    <lineage>
        <taxon>Eukaryota</taxon>
        <taxon>Viridiplantae</taxon>
        <taxon>Streptophyta</taxon>
        <taxon>Embryophyta</taxon>
        <taxon>Tracheophyta</taxon>
        <taxon>Spermatophyta</taxon>
        <taxon>Magnoliopsida</taxon>
        <taxon>Ranunculales</taxon>
        <taxon>Papaveraceae</taxon>
        <taxon>Papaveroideae</taxon>
        <taxon>Papaver</taxon>
    </lineage>
</organism>
<dbReference type="Proteomes" id="UP001177140">
    <property type="component" value="Unassembled WGS sequence"/>
</dbReference>
<feature type="non-terminal residue" evidence="1">
    <location>
        <position position="71"/>
    </location>
</feature>
<evidence type="ECO:0000313" key="1">
    <source>
        <dbReference type="EMBL" id="MCL7047178.1"/>
    </source>
</evidence>
<comment type="caution">
    <text evidence="1">The sequence shown here is derived from an EMBL/GenBank/DDBJ whole genome shotgun (WGS) entry which is preliminary data.</text>
</comment>
<gene>
    <name evidence="1" type="ORF">MKW94_006722</name>
</gene>
<keyword evidence="2" id="KW-1185">Reference proteome</keyword>
<evidence type="ECO:0000313" key="2">
    <source>
        <dbReference type="Proteomes" id="UP001177140"/>
    </source>
</evidence>
<dbReference type="PANTHER" id="PTHR15020:SF47">
    <property type="entry name" value="NAD(P)-BINDING DOMAIN-CONTAINING PROTEIN"/>
    <property type="match status" value="1"/>
</dbReference>
<dbReference type="AlphaFoldDB" id="A0AA41VTK5"/>
<proteinExistence type="predicted"/>
<feature type="non-terminal residue" evidence="1">
    <location>
        <position position="1"/>
    </location>
</feature>
<dbReference type="PANTHER" id="PTHR15020">
    <property type="entry name" value="FLAVIN REDUCTASE-RELATED"/>
    <property type="match status" value="1"/>
</dbReference>
<dbReference type="InterPro" id="IPR036291">
    <property type="entry name" value="NAD(P)-bd_dom_sf"/>
</dbReference>
<name>A0AA41VTK5_PAPNU</name>
<dbReference type="Gene3D" id="3.40.50.720">
    <property type="entry name" value="NAD(P)-binding Rossmann-like Domain"/>
    <property type="match status" value="1"/>
</dbReference>
<accession>A0AA41VTK5</accession>
<dbReference type="EMBL" id="JAJJMA010290208">
    <property type="protein sequence ID" value="MCL7047178.1"/>
    <property type="molecule type" value="Genomic_DNA"/>
</dbReference>
<sequence length="71" mass="7704">ALVRRADQEVIDMLPRSVEIVIGDVGEPSSINAAMEGCNKIIYCATARSAITGDLNRVDYQGVYNVSKAFQ</sequence>
<protein>
    <submittedName>
        <fullName evidence="1">Uncharacterized protein</fullName>
    </submittedName>
</protein>
<reference evidence="1" key="1">
    <citation type="submission" date="2022-03" db="EMBL/GenBank/DDBJ databases">
        <title>A functionally conserved STORR gene fusion in Papaver species that diverged 16.8 million years ago.</title>
        <authorList>
            <person name="Catania T."/>
        </authorList>
    </citation>
    <scope>NUCLEOTIDE SEQUENCE</scope>
    <source>
        <strain evidence="1">S-191538</strain>
    </source>
</reference>
<dbReference type="SUPFAM" id="SSF51735">
    <property type="entry name" value="NAD(P)-binding Rossmann-fold domains"/>
    <property type="match status" value="1"/>
</dbReference>